<feature type="non-terminal residue" evidence="2">
    <location>
        <position position="75"/>
    </location>
</feature>
<organism evidence="2">
    <name type="scientific">Arion vulgaris</name>
    <dbReference type="NCBI Taxonomy" id="1028688"/>
    <lineage>
        <taxon>Eukaryota</taxon>
        <taxon>Metazoa</taxon>
        <taxon>Spiralia</taxon>
        <taxon>Lophotrochozoa</taxon>
        <taxon>Mollusca</taxon>
        <taxon>Gastropoda</taxon>
        <taxon>Heterobranchia</taxon>
        <taxon>Euthyneura</taxon>
        <taxon>Panpulmonata</taxon>
        <taxon>Eupulmonata</taxon>
        <taxon>Stylommatophora</taxon>
        <taxon>Helicina</taxon>
        <taxon>Arionoidea</taxon>
        <taxon>Arionidae</taxon>
        <taxon>Arion</taxon>
    </lineage>
</organism>
<accession>A0A0B7C110</accession>
<feature type="non-terminal residue" evidence="2">
    <location>
        <position position="1"/>
    </location>
</feature>
<reference evidence="2" key="1">
    <citation type="submission" date="2014-12" db="EMBL/GenBank/DDBJ databases">
        <title>Insight into the proteome of Arion vulgaris.</title>
        <authorList>
            <person name="Aradska J."/>
            <person name="Bulat T."/>
            <person name="Smidak R."/>
            <person name="Sarate P."/>
            <person name="Gangsoo J."/>
            <person name="Sialana F."/>
            <person name="Bilban M."/>
            <person name="Lubec G."/>
        </authorList>
    </citation>
    <scope>NUCLEOTIDE SEQUENCE</scope>
    <source>
        <tissue evidence="2">Skin</tissue>
    </source>
</reference>
<evidence type="ECO:0000313" key="2">
    <source>
        <dbReference type="EMBL" id="CEK98120.1"/>
    </source>
</evidence>
<sequence>RDYFGGPGHRRMMEKQDDKCSRDRNSRDSSVSKEMMQLQNHLNQAIKNQIAMLNTNEPGGSRLHHDNFPHPGTSQ</sequence>
<protein>
    <submittedName>
        <fullName evidence="2">Uncharacterized protein</fullName>
    </submittedName>
</protein>
<dbReference type="AlphaFoldDB" id="A0A0B7C110"/>
<feature type="region of interest" description="Disordered" evidence="1">
    <location>
        <begin position="1"/>
        <end position="33"/>
    </location>
</feature>
<feature type="region of interest" description="Disordered" evidence="1">
    <location>
        <begin position="54"/>
        <end position="75"/>
    </location>
</feature>
<feature type="compositionally biased region" description="Basic and acidic residues" evidence="1">
    <location>
        <begin position="11"/>
        <end position="31"/>
    </location>
</feature>
<gene>
    <name evidence="2" type="primary">ORF217842</name>
</gene>
<proteinExistence type="predicted"/>
<evidence type="ECO:0000256" key="1">
    <source>
        <dbReference type="SAM" id="MobiDB-lite"/>
    </source>
</evidence>
<name>A0A0B7C110_9EUPU</name>
<dbReference type="EMBL" id="HACG01051249">
    <property type="protein sequence ID" value="CEK98120.1"/>
    <property type="molecule type" value="Transcribed_RNA"/>
</dbReference>